<reference evidence="5" key="3">
    <citation type="submission" date="2020-12" db="UniProtKB">
        <authorList>
            <consortium name="EnsemblPlants"/>
        </authorList>
    </citation>
    <scope>IDENTIFICATION</scope>
</reference>
<sequence>MSNFTPSSMDRTLRLPIPRHPPPLVNLTATRAEDVESRNYEKWDVHSIDVLLEWIGSPAHYSQLKNAGRNNKVNGGDKNALPKMRLIKCIVEYLQSRGISKTNIQVKNKIKHLEDTYKKANDIIVKLGMNNSAVMKDPKVKAQVLSACPFWERLQAGMSEEPAVVVPQTSEAQLDLLRPQVPSEPVDSKPVVLDDSTTHVEKGGDDEEVDFRSGSPVEKGGNTEEADSRSGNHTDSGEKVERSEDCVRSSGPSPSTPVPSTPGSTVTNRGSIMDNIHGKSEPTGGEPARESPASITPGLHSNKMSKQSGSAGAASRRAGAGGGAIGHIEEQQRCNPWSQSGENQTVSKSLEFHRRVGEKKLHLQADWQNKQFEIQTKHLEIQSKQLDVEIKKLDLQREEMLLRRKEAESRQLQLQLQIEQIKASNRKRRRESDVHVQEDSG</sequence>
<evidence type="ECO:0000313" key="5">
    <source>
        <dbReference type="EnsemblPlants" id="PAC:32968303.CDS.1"/>
    </source>
</evidence>
<dbReference type="Proteomes" id="UP000006727">
    <property type="component" value="Chromosome 1"/>
</dbReference>
<evidence type="ECO:0000313" key="6">
    <source>
        <dbReference type="Proteomes" id="UP000006727"/>
    </source>
</evidence>
<dbReference type="Pfam" id="PF13837">
    <property type="entry name" value="Myb_DNA-bind_4"/>
    <property type="match status" value="1"/>
</dbReference>
<dbReference type="PaxDb" id="3218-PP1S28_308V6.2"/>
<name>A0A2K1LAU9_PHYPA</name>
<dbReference type="EnsemblPlants" id="Pp3c1_34310V3.3">
    <property type="protein sequence ID" value="PAC:32968305.CDS.1"/>
    <property type="gene ID" value="Pp3c1_34310"/>
</dbReference>
<keyword evidence="6" id="KW-1185">Reference proteome</keyword>
<dbReference type="RefSeq" id="XP_024391490.1">
    <property type="nucleotide sequence ID" value="XM_024535722.2"/>
</dbReference>
<evidence type="ECO:0000256" key="2">
    <source>
        <dbReference type="SAM" id="MobiDB-lite"/>
    </source>
</evidence>
<dbReference type="RefSeq" id="XP_024391482.1">
    <property type="nucleotide sequence ID" value="XM_024535714.2"/>
</dbReference>
<dbReference type="RefSeq" id="XP_024391465.1">
    <property type="nucleotide sequence ID" value="XM_024535697.2"/>
</dbReference>
<feature type="compositionally biased region" description="Low complexity" evidence="2">
    <location>
        <begin position="308"/>
        <end position="318"/>
    </location>
</feature>
<dbReference type="GeneID" id="112289935"/>
<dbReference type="KEGG" id="ppp:112289935"/>
<protein>
    <recommendedName>
        <fullName evidence="3">Myb/SANT-like DNA-binding domain-containing protein</fullName>
    </recommendedName>
</protein>
<evidence type="ECO:0000259" key="3">
    <source>
        <dbReference type="Pfam" id="PF13837"/>
    </source>
</evidence>
<organism evidence="4">
    <name type="scientific">Physcomitrium patens</name>
    <name type="common">Spreading-leaved earth moss</name>
    <name type="synonym">Physcomitrella patens</name>
    <dbReference type="NCBI Taxonomy" id="3218"/>
    <lineage>
        <taxon>Eukaryota</taxon>
        <taxon>Viridiplantae</taxon>
        <taxon>Streptophyta</taxon>
        <taxon>Embryophyta</taxon>
        <taxon>Bryophyta</taxon>
        <taxon>Bryophytina</taxon>
        <taxon>Bryopsida</taxon>
        <taxon>Funariidae</taxon>
        <taxon>Funariales</taxon>
        <taxon>Funariaceae</taxon>
        <taxon>Physcomitrium</taxon>
    </lineage>
</organism>
<dbReference type="PANTHER" id="PTHR33324">
    <property type="entry name" value="EXPRESSED PROTEIN"/>
    <property type="match status" value="1"/>
</dbReference>
<evidence type="ECO:0000256" key="1">
    <source>
        <dbReference type="SAM" id="Coils"/>
    </source>
</evidence>
<dbReference type="EnsemblPlants" id="Pp3c1_34310V3.4">
    <property type="protein sequence ID" value="PAC:32968306.CDS.1"/>
    <property type="gene ID" value="Pp3c1_34310"/>
</dbReference>
<dbReference type="EMBL" id="ABEU02000001">
    <property type="protein sequence ID" value="PNR63164.1"/>
    <property type="molecule type" value="Genomic_DNA"/>
</dbReference>
<reference evidence="4 6" key="2">
    <citation type="journal article" date="2018" name="Plant J.">
        <title>The Physcomitrella patens chromosome-scale assembly reveals moss genome structure and evolution.</title>
        <authorList>
            <person name="Lang D."/>
            <person name="Ullrich K.K."/>
            <person name="Murat F."/>
            <person name="Fuchs J."/>
            <person name="Jenkins J."/>
            <person name="Haas F.B."/>
            <person name="Piednoel M."/>
            <person name="Gundlach H."/>
            <person name="Van Bel M."/>
            <person name="Meyberg R."/>
            <person name="Vives C."/>
            <person name="Morata J."/>
            <person name="Symeonidi A."/>
            <person name="Hiss M."/>
            <person name="Muchero W."/>
            <person name="Kamisugi Y."/>
            <person name="Saleh O."/>
            <person name="Blanc G."/>
            <person name="Decker E.L."/>
            <person name="van Gessel N."/>
            <person name="Grimwood J."/>
            <person name="Hayes R.D."/>
            <person name="Graham S.W."/>
            <person name="Gunter L.E."/>
            <person name="McDaniel S.F."/>
            <person name="Hoernstein S.N.W."/>
            <person name="Larsson A."/>
            <person name="Li F.W."/>
            <person name="Perroud P.F."/>
            <person name="Phillips J."/>
            <person name="Ranjan P."/>
            <person name="Rokshar D.S."/>
            <person name="Rothfels C.J."/>
            <person name="Schneider L."/>
            <person name="Shu S."/>
            <person name="Stevenson D.W."/>
            <person name="Thummler F."/>
            <person name="Tillich M."/>
            <person name="Villarreal Aguilar J.C."/>
            <person name="Widiez T."/>
            <person name="Wong G.K."/>
            <person name="Wymore A."/>
            <person name="Zhang Y."/>
            <person name="Zimmer A.D."/>
            <person name="Quatrano R.S."/>
            <person name="Mayer K.F.X."/>
            <person name="Goodstein D."/>
            <person name="Casacuberta J.M."/>
            <person name="Vandepoele K."/>
            <person name="Reski R."/>
            <person name="Cuming A.C."/>
            <person name="Tuskan G.A."/>
            <person name="Maumus F."/>
            <person name="Salse J."/>
            <person name="Schmutz J."/>
            <person name="Rensing S.A."/>
        </authorList>
    </citation>
    <scope>NUCLEOTIDE SEQUENCE [LARGE SCALE GENOMIC DNA]</scope>
    <source>
        <strain evidence="5 6">cv. Gransden 2004</strain>
    </source>
</reference>
<feature type="domain" description="Myb/SANT-like DNA-binding" evidence="3">
    <location>
        <begin position="42"/>
        <end position="122"/>
    </location>
</feature>
<dbReference type="PANTHER" id="PTHR33324:SF2">
    <property type="entry name" value="MYB_SANT-LIKE DNA-BINDING DOMAIN-CONTAINING PROTEIN"/>
    <property type="match status" value="1"/>
</dbReference>
<feature type="region of interest" description="Disordered" evidence="2">
    <location>
        <begin position="179"/>
        <end position="324"/>
    </location>
</feature>
<dbReference type="RefSeq" id="XP_024391460.1">
    <property type="nucleotide sequence ID" value="XM_024535692.2"/>
</dbReference>
<dbReference type="OrthoDB" id="2157595at2759"/>
<feature type="compositionally biased region" description="Basic and acidic residues" evidence="2">
    <location>
        <begin position="226"/>
        <end position="247"/>
    </location>
</feature>
<dbReference type="InterPro" id="IPR044822">
    <property type="entry name" value="Myb_DNA-bind_4"/>
</dbReference>
<dbReference type="EnsemblPlants" id="Pp3c1_34310V3.1">
    <property type="protein sequence ID" value="PAC:32968303.CDS.1"/>
    <property type="gene ID" value="Pp3c1_34310"/>
</dbReference>
<dbReference type="Gramene" id="Pp3c1_34310V3.2">
    <property type="protein sequence ID" value="PAC:32968304.CDS.1"/>
    <property type="gene ID" value="Pp3c1_34310"/>
</dbReference>
<dbReference type="EnsemblPlants" id="Pp3c1_34310V3.2">
    <property type="protein sequence ID" value="PAC:32968304.CDS.1"/>
    <property type="gene ID" value="Pp3c1_34310"/>
</dbReference>
<dbReference type="Gramene" id="Pp3c1_34310V3.4">
    <property type="protein sequence ID" value="PAC:32968306.CDS.1"/>
    <property type="gene ID" value="Pp3c1_34310"/>
</dbReference>
<reference evidence="4 6" key="1">
    <citation type="journal article" date="2008" name="Science">
        <title>The Physcomitrella genome reveals evolutionary insights into the conquest of land by plants.</title>
        <authorList>
            <person name="Rensing S."/>
            <person name="Lang D."/>
            <person name="Zimmer A."/>
            <person name="Terry A."/>
            <person name="Salamov A."/>
            <person name="Shapiro H."/>
            <person name="Nishiyama T."/>
            <person name="Perroud P.-F."/>
            <person name="Lindquist E."/>
            <person name="Kamisugi Y."/>
            <person name="Tanahashi T."/>
            <person name="Sakakibara K."/>
            <person name="Fujita T."/>
            <person name="Oishi K."/>
            <person name="Shin-I T."/>
            <person name="Kuroki Y."/>
            <person name="Toyoda A."/>
            <person name="Suzuki Y."/>
            <person name="Hashimoto A."/>
            <person name="Yamaguchi K."/>
            <person name="Sugano A."/>
            <person name="Kohara Y."/>
            <person name="Fujiyama A."/>
            <person name="Anterola A."/>
            <person name="Aoki S."/>
            <person name="Ashton N."/>
            <person name="Barbazuk W.B."/>
            <person name="Barker E."/>
            <person name="Bennetzen J."/>
            <person name="Bezanilla M."/>
            <person name="Blankenship R."/>
            <person name="Cho S.H."/>
            <person name="Dutcher S."/>
            <person name="Estelle M."/>
            <person name="Fawcett J.A."/>
            <person name="Gundlach H."/>
            <person name="Hanada K."/>
            <person name="Heyl A."/>
            <person name="Hicks K.A."/>
            <person name="Hugh J."/>
            <person name="Lohr M."/>
            <person name="Mayer K."/>
            <person name="Melkozernov A."/>
            <person name="Murata T."/>
            <person name="Nelson D."/>
            <person name="Pils B."/>
            <person name="Prigge M."/>
            <person name="Reiss B."/>
            <person name="Renner T."/>
            <person name="Rombauts S."/>
            <person name="Rushton P."/>
            <person name="Sanderfoot A."/>
            <person name="Schween G."/>
            <person name="Shiu S.-H."/>
            <person name="Stueber K."/>
            <person name="Theodoulou F.L."/>
            <person name="Tu H."/>
            <person name="Van de Peer Y."/>
            <person name="Verrier P.J."/>
            <person name="Waters E."/>
            <person name="Wood A."/>
            <person name="Yang L."/>
            <person name="Cove D."/>
            <person name="Cuming A."/>
            <person name="Hasebe M."/>
            <person name="Lucas S."/>
            <person name="Mishler D.B."/>
            <person name="Reski R."/>
            <person name="Grigoriev I."/>
            <person name="Quatrano R.S."/>
            <person name="Boore J.L."/>
        </authorList>
    </citation>
    <scope>NUCLEOTIDE SEQUENCE [LARGE SCALE GENOMIC DNA]</scope>
    <source>
        <strain evidence="5 6">cv. Gransden 2004</strain>
    </source>
</reference>
<feature type="coiled-coil region" evidence="1">
    <location>
        <begin position="390"/>
        <end position="424"/>
    </location>
</feature>
<dbReference type="RefSeq" id="XP_073393548.1">
    <property type="nucleotide sequence ID" value="XM_073537447.1"/>
</dbReference>
<accession>A0A2K1LAU9</accession>
<dbReference type="Gramene" id="Pp3c1_34310V3.3">
    <property type="protein sequence ID" value="PAC:32968305.CDS.1"/>
    <property type="gene ID" value="Pp3c1_34310"/>
</dbReference>
<proteinExistence type="predicted"/>
<keyword evidence="1" id="KW-0175">Coiled coil</keyword>
<evidence type="ECO:0000313" key="4">
    <source>
        <dbReference type="EMBL" id="PNR63164.1"/>
    </source>
</evidence>
<gene>
    <name evidence="5" type="primary">LOC112289935</name>
    <name evidence="4" type="ORF">PHYPA_001589</name>
</gene>
<dbReference type="AlphaFoldDB" id="A0A2K1LAU9"/>
<dbReference type="Gramene" id="Pp3c1_34310V3.1">
    <property type="protein sequence ID" value="PAC:32968303.CDS.1"/>
    <property type="gene ID" value="Pp3c1_34310"/>
</dbReference>